<evidence type="ECO:0000313" key="3">
    <source>
        <dbReference type="EMBL" id="RAR14939.1"/>
    </source>
</evidence>
<feature type="region of interest" description="Disordered" evidence="1">
    <location>
        <begin position="112"/>
        <end position="211"/>
    </location>
</feature>
<evidence type="ECO:0000256" key="1">
    <source>
        <dbReference type="SAM" id="MobiDB-lite"/>
    </source>
</evidence>
<protein>
    <submittedName>
        <fullName evidence="3">Uncharacterized protein</fullName>
    </submittedName>
</protein>
<keyword evidence="2" id="KW-0732">Signal</keyword>
<name>A0A364NC97_STELY</name>
<organism evidence="3 4">
    <name type="scientific">Stemphylium lycopersici</name>
    <name type="common">Tomato gray leaf spot disease fungus</name>
    <name type="synonym">Thyrospora lycopersici</name>
    <dbReference type="NCBI Taxonomy" id="183478"/>
    <lineage>
        <taxon>Eukaryota</taxon>
        <taxon>Fungi</taxon>
        <taxon>Dikarya</taxon>
        <taxon>Ascomycota</taxon>
        <taxon>Pezizomycotina</taxon>
        <taxon>Dothideomycetes</taxon>
        <taxon>Pleosporomycetidae</taxon>
        <taxon>Pleosporales</taxon>
        <taxon>Pleosporineae</taxon>
        <taxon>Pleosporaceae</taxon>
        <taxon>Stemphylium</taxon>
    </lineage>
</organism>
<gene>
    <name evidence="3" type="ORF">DDE83_001778</name>
</gene>
<dbReference type="Proteomes" id="UP000249619">
    <property type="component" value="Unassembled WGS sequence"/>
</dbReference>
<accession>A0A364NC97</accession>
<evidence type="ECO:0000313" key="4">
    <source>
        <dbReference type="Proteomes" id="UP000249619"/>
    </source>
</evidence>
<dbReference type="STRING" id="183478.A0A364NC97"/>
<feature type="chain" id="PRO_5016775959" evidence="2">
    <location>
        <begin position="17"/>
        <end position="323"/>
    </location>
</feature>
<feature type="compositionally biased region" description="Low complexity" evidence="1">
    <location>
        <begin position="160"/>
        <end position="175"/>
    </location>
</feature>
<feature type="signal peptide" evidence="2">
    <location>
        <begin position="1"/>
        <end position="16"/>
    </location>
</feature>
<reference evidence="4" key="1">
    <citation type="submission" date="2018-05" db="EMBL/GenBank/DDBJ databases">
        <title>Draft genome sequence of Stemphylium lycopersici strain CIDEFI 213.</title>
        <authorList>
            <person name="Medina R."/>
            <person name="Franco M.E.E."/>
            <person name="Lucentini C.G."/>
            <person name="Saparrat M.C.N."/>
            <person name="Balatti P.A."/>
        </authorList>
    </citation>
    <scope>NUCLEOTIDE SEQUENCE [LARGE SCALE GENOMIC DNA]</scope>
    <source>
        <strain evidence="4">CIDEFI 213</strain>
    </source>
</reference>
<proteinExistence type="predicted"/>
<comment type="caution">
    <text evidence="3">The sequence shown here is derived from an EMBL/GenBank/DDBJ whole genome shotgun (WGS) entry which is preliminary data.</text>
</comment>
<keyword evidence="4" id="KW-1185">Reference proteome</keyword>
<sequence length="323" mass="32371">MKTTTVILALSSTTLAVPFADVVDAMFGTKEARHAPHPDDMPNFPPMPPMGTGSGMSGFPMPTASGAFPLPMPTGGMPPFPNMPGGPSQHKRLAIDYQLAPAARKRQDYGASLPSFSLANPTDGGAPTLPTSTEAGSYPGVPTGQPDAPFPTGGQPDLPFPTGGSPMPSGGPELPTGSLPMPSGEPELPTGAYPMPSREPELPTGSLPSGLPTDLPPFPGMPSGGAPDMPFPTGGFPMPTGGSPYPGLPGGLPGTGMPGLPTTMATLTRGPQPTAVPEMPGYGQEDGEQGSGSGDGEQGSGSGAGFFDWLSSLFGGSKSEMSA</sequence>
<evidence type="ECO:0000256" key="2">
    <source>
        <dbReference type="SAM" id="SignalP"/>
    </source>
</evidence>
<feature type="region of interest" description="Disordered" evidence="1">
    <location>
        <begin position="269"/>
        <end position="323"/>
    </location>
</feature>
<dbReference type="OrthoDB" id="3693718at2759"/>
<dbReference type="AlphaFoldDB" id="A0A364NC97"/>
<feature type="compositionally biased region" description="Gly residues" evidence="1">
    <location>
        <begin position="289"/>
        <end position="304"/>
    </location>
</feature>
<dbReference type="EMBL" id="QGDH01000017">
    <property type="protein sequence ID" value="RAR14939.1"/>
    <property type="molecule type" value="Genomic_DNA"/>
</dbReference>